<dbReference type="PANTHER" id="PTHR46825">
    <property type="entry name" value="D-ALANYL-D-ALANINE-CARBOXYPEPTIDASE/ENDOPEPTIDASE AMPH"/>
    <property type="match status" value="1"/>
</dbReference>
<keyword evidence="4" id="KW-1185">Reference proteome</keyword>
<dbReference type="EMBL" id="JBBUTG010000042">
    <property type="protein sequence ID" value="MEK8034935.1"/>
    <property type="molecule type" value="Genomic_DNA"/>
</dbReference>
<proteinExistence type="predicted"/>
<dbReference type="PANTHER" id="PTHR46825:SF15">
    <property type="entry name" value="BETA-LACTAMASE-RELATED DOMAIN-CONTAINING PROTEIN"/>
    <property type="match status" value="1"/>
</dbReference>
<evidence type="ECO:0000256" key="1">
    <source>
        <dbReference type="SAM" id="SignalP"/>
    </source>
</evidence>
<dbReference type="InterPro" id="IPR050491">
    <property type="entry name" value="AmpC-like"/>
</dbReference>
<keyword evidence="1" id="KW-0732">Signal</keyword>
<organism evidence="3 4">
    <name type="scientific">Ideonella lacteola</name>
    <dbReference type="NCBI Taxonomy" id="2984193"/>
    <lineage>
        <taxon>Bacteria</taxon>
        <taxon>Pseudomonadati</taxon>
        <taxon>Pseudomonadota</taxon>
        <taxon>Betaproteobacteria</taxon>
        <taxon>Burkholderiales</taxon>
        <taxon>Sphaerotilaceae</taxon>
        <taxon>Ideonella</taxon>
    </lineage>
</organism>
<feature type="signal peptide" evidence="1">
    <location>
        <begin position="1"/>
        <end position="43"/>
    </location>
</feature>
<feature type="chain" id="PRO_5046709735" evidence="1">
    <location>
        <begin position="44"/>
        <end position="678"/>
    </location>
</feature>
<dbReference type="SUPFAM" id="SSF56601">
    <property type="entry name" value="beta-lactamase/transpeptidase-like"/>
    <property type="match status" value="1"/>
</dbReference>
<dbReference type="Proteomes" id="UP001371218">
    <property type="component" value="Unassembled WGS sequence"/>
</dbReference>
<evidence type="ECO:0000313" key="4">
    <source>
        <dbReference type="Proteomes" id="UP001371218"/>
    </source>
</evidence>
<evidence type="ECO:0000259" key="2">
    <source>
        <dbReference type="Pfam" id="PF00144"/>
    </source>
</evidence>
<dbReference type="InterPro" id="IPR012338">
    <property type="entry name" value="Beta-lactam/transpept-like"/>
</dbReference>
<dbReference type="Pfam" id="PF00144">
    <property type="entry name" value="Beta-lactamase"/>
    <property type="match status" value="1"/>
</dbReference>
<sequence>MRALHRVALSMTLPWVATVLAPAAALAAAAAPAASPASAPAHASATAAAPLAQDTPSTTVAGNTFIAPAGWRLSVRGPATVLEAPEGGSWLALVDVDAADAKAALAAAWAAYKPDATWPMKVATPVAPKDGWTDRQSFSYQTSPNEKRDVSVEVRRANKLWTVIIYDMAGDVGEKRSSQVGQVMGKLLPKGYQRESFAGKVAHKIDAPRLAQLTGFIERAMAATKVPGVALGLVQDGRVIYSGGFGVKEVGKPGRPDGDTRFMIASNTKAMATLMLATLVDEQKIGWESTAVSLLPTFKLGNDETTQQVKVKHLICACTGMPRQDLEWLLEFKDMTPAGAMTLLGTMQPTSGFGELYQYSNPMAAAAGYIGGHVAHPDMELGAAYDRAMQERVFGPLKMNHTTHDFARAKQGNVAGAHAPDVEGRMTHAEDRTNLSVIPVRPAGGAWSTVNDVLRYVQMELNEGKLPDGKPLLSREALLARRAPQVKVGTDINYGMGLMVNTVYGTPVVHHGGDMIGFHSDMIWLPDHNVGAVVLTNGDPGWMVRTVFRRKLLEVLFDGRPEADAQITAQAKAFYDELAAERKLLSLPADAGVVAQLAKSYQHPVLGEIQVQRQGANLRFDFGEYASDMASRHNPDGTDSLLTVVPGFTGLEFVVGKQGDKRTLTLRDAQHEYVLVER</sequence>
<dbReference type="Gene3D" id="3.40.710.10">
    <property type="entry name" value="DD-peptidase/beta-lactamase superfamily"/>
    <property type="match status" value="1"/>
</dbReference>
<dbReference type="RefSeq" id="WP_341429369.1">
    <property type="nucleotide sequence ID" value="NZ_JBBUTG010000042.1"/>
</dbReference>
<accession>A0ABU9C1J5</accession>
<dbReference type="GO" id="GO:0016787">
    <property type="term" value="F:hydrolase activity"/>
    <property type="evidence" value="ECO:0007669"/>
    <property type="project" value="UniProtKB-KW"/>
</dbReference>
<name>A0ABU9C1J5_9BURK</name>
<dbReference type="InterPro" id="IPR001466">
    <property type="entry name" value="Beta-lactam-related"/>
</dbReference>
<dbReference type="EC" id="3.1.1.103" evidence="3"/>
<reference evidence="3 4" key="1">
    <citation type="submission" date="2024-04" db="EMBL/GenBank/DDBJ databases">
        <title>Novel species of the genus Ideonella isolated from streams.</title>
        <authorList>
            <person name="Lu H."/>
        </authorList>
    </citation>
    <scope>NUCLEOTIDE SEQUENCE [LARGE SCALE GENOMIC DNA]</scope>
    <source>
        <strain evidence="3 4">DXS29W</strain>
    </source>
</reference>
<gene>
    <name evidence="3" type="ORF">AACH06_29315</name>
</gene>
<comment type="caution">
    <text evidence="3">The sequence shown here is derived from an EMBL/GenBank/DDBJ whole genome shotgun (WGS) entry which is preliminary data.</text>
</comment>
<keyword evidence="3" id="KW-0378">Hydrolase</keyword>
<feature type="domain" description="Beta-lactamase-related" evidence="2">
    <location>
        <begin position="216"/>
        <end position="543"/>
    </location>
</feature>
<protein>
    <submittedName>
        <fullName evidence="3">Serine hydrolase domain-containing protein</fullName>
        <ecNumber evidence="3">3.1.1.103</ecNumber>
    </submittedName>
</protein>
<evidence type="ECO:0000313" key="3">
    <source>
        <dbReference type="EMBL" id="MEK8034935.1"/>
    </source>
</evidence>